<name>A0ABQ9JWE1_9CUCU</name>
<dbReference type="Proteomes" id="UP001162164">
    <property type="component" value="Unassembled WGS sequence"/>
</dbReference>
<evidence type="ECO:0000313" key="3">
    <source>
        <dbReference type="Proteomes" id="UP001162164"/>
    </source>
</evidence>
<evidence type="ECO:0000313" key="2">
    <source>
        <dbReference type="EMBL" id="KAJ8982369.1"/>
    </source>
</evidence>
<keyword evidence="3" id="KW-1185">Reference proteome</keyword>
<feature type="region of interest" description="Disordered" evidence="1">
    <location>
        <begin position="82"/>
        <end position="109"/>
    </location>
</feature>
<reference evidence="2" key="1">
    <citation type="journal article" date="2023" name="Insect Mol. Biol.">
        <title>Genome sequencing provides insights into the evolution of gene families encoding plant cell wall-degrading enzymes in longhorned beetles.</title>
        <authorList>
            <person name="Shin N.R."/>
            <person name="Okamura Y."/>
            <person name="Kirsch R."/>
            <person name="Pauchet Y."/>
        </authorList>
    </citation>
    <scope>NUCLEOTIDE SEQUENCE</scope>
    <source>
        <strain evidence="2">MMC_N1</strain>
    </source>
</reference>
<proteinExistence type="predicted"/>
<accession>A0ABQ9JWE1</accession>
<gene>
    <name evidence="2" type="ORF">NQ317_006956</name>
</gene>
<evidence type="ECO:0000256" key="1">
    <source>
        <dbReference type="SAM" id="MobiDB-lite"/>
    </source>
</evidence>
<dbReference type="EMBL" id="JAPWTJ010000129">
    <property type="protein sequence ID" value="KAJ8982369.1"/>
    <property type="molecule type" value="Genomic_DNA"/>
</dbReference>
<sequence length="181" mass="19644">MLPTDVRLNPVELLTARDGRSQAFSGNCYRTLPYNRTNKRHGAAVPIGRLSREAEFLSLSAHPTTYDHFGCDVRYTVDGYPVRTSDGSQRAVRVPSPPESHKSASSASTAEPCCSSSGVQWPSCVPANLHPVKREQPLVKKCVAAHTQTESFPPAVAICNKLPTTKETVAENADEGYEGEC</sequence>
<protein>
    <submittedName>
        <fullName evidence="2">Uncharacterized protein</fullName>
    </submittedName>
</protein>
<comment type="caution">
    <text evidence="2">The sequence shown here is derived from an EMBL/GenBank/DDBJ whole genome shotgun (WGS) entry which is preliminary data.</text>
</comment>
<organism evidence="2 3">
    <name type="scientific">Molorchus minor</name>
    <dbReference type="NCBI Taxonomy" id="1323400"/>
    <lineage>
        <taxon>Eukaryota</taxon>
        <taxon>Metazoa</taxon>
        <taxon>Ecdysozoa</taxon>
        <taxon>Arthropoda</taxon>
        <taxon>Hexapoda</taxon>
        <taxon>Insecta</taxon>
        <taxon>Pterygota</taxon>
        <taxon>Neoptera</taxon>
        <taxon>Endopterygota</taxon>
        <taxon>Coleoptera</taxon>
        <taxon>Polyphaga</taxon>
        <taxon>Cucujiformia</taxon>
        <taxon>Chrysomeloidea</taxon>
        <taxon>Cerambycidae</taxon>
        <taxon>Lamiinae</taxon>
        <taxon>Monochamini</taxon>
        <taxon>Molorchus</taxon>
    </lineage>
</organism>